<gene>
    <name evidence="1" type="ORF">VNI00_005467</name>
</gene>
<sequence length="388" mass="44496">MNQIKVHDQYLEKDFLVHRHQPGGHAIAFAIVAQGLLSKIIDLFDRLSVPYKDLARDILQRQPQISRQLPDDSEECIALERHYQDVLRMIVPELPYLHEGLDYWRQHQGVLINPLVREFIFKIDDILKLVPQYGRFASKEQWNQLRQSSIVLLLELQFEELSCQEPFLSDSRHDGARMEECSRSFCDPRGLTQFPTVYLFDTLDDDMAVDELDAPVDGTDSKFLVWSLAQPTFVLEDEHPFRDTSVQEEYDEITGWIKQSHSEVVGDDSFAFFGPLGGPPPTLEEVRAIMRSSEGKPQTKVEEAIIRRFLASQINRELRLELKREQVEECDGPGSLTQAVNVLRRSLVPAEAKDAGDTQLDMLAATARWEAFIRGYLNNPVVDPAHLI</sequence>
<reference evidence="1 2" key="1">
    <citation type="submission" date="2024-01" db="EMBL/GenBank/DDBJ databases">
        <title>A draft genome for a cacao thread blight-causing isolate of Paramarasmius palmivorus.</title>
        <authorList>
            <person name="Baruah I.K."/>
            <person name="Bukari Y."/>
            <person name="Amoako-Attah I."/>
            <person name="Meinhardt L.W."/>
            <person name="Bailey B.A."/>
            <person name="Cohen S.P."/>
        </authorList>
    </citation>
    <scope>NUCLEOTIDE SEQUENCE [LARGE SCALE GENOMIC DNA]</scope>
    <source>
        <strain evidence="1 2">GH-12</strain>
    </source>
</reference>
<proteinExistence type="predicted"/>
<protein>
    <submittedName>
        <fullName evidence="1">Uncharacterized protein</fullName>
    </submittedName>
</protein>
<comment type="caution">
    <text evidence="1">The sequence shown here is derived from an EMBL/GenBank/DDBJ whole genome shotgun (WGS) entry which is preliminary data.</text>
</comment>
<evidence type="ECO:0000313" key="1">
    <source>
        <dbReference type="EMBL" id="KAK7050035.1"/>
    </source>
</evidence>
<name>A0AAW0DFD7_9AGAR</name>
<dbReference type="AlphaFoldDB" id="A0AAW0DFD7"/>
<organism evidence="1 2">
    <name type="scientific">Paramarasmius palmivorus</name>
    <dbReference type="NCBI Taxonomy" id="297713"/>
    <lineage>
        <taxon>Eukaryota</taxon>
        <taxon>Fungi</taxon>
        <taxon>Dikarya</taxon>
        <taxon>Basidiomycota</taxon>
        <taxon>Agaricomycotina</taxon>
        <taxon>Agaricomycetes</taxon>
        <taxon>Agaricomycetidae</taxon>
        <taxon>Agaricales</taxon>
        <taxon>Marasmiineae</taxon>
        <taxon>Marasmiaceae</taxon>
        <taxon>Paramarasmius</taxon>
    </lineage>
</organism>
<keyword evidence="2" id="KW-1185">Reference proteome</keyword>
<evidence type="ECO:0000313" key="2">
    <source>
        <dbReference type="Proteomes" id="UP001383192"/>
    </source>
</evidence>
<accession>A0AAW0DFD7</accession>
<dbReference type="Proteomes" id="UP001383192">
    <property type="component" value="Unassembled WGS sequence"/>
</dbReference>
<dbReference type="EMBL" id="JAYKXP010000015">
    <property type="protein sequence ID" value="KAK7050035.1"/>
    <property type="molecule type" value="Genomic_DNA"/>
</dbReference>